<accession>A0ABW8XZK2</accession>
<dbReference type="Proteomes" id="UP001629058">
    <property type="component" value="Unassembled WGS sequence"/>
</dbReference>
<reference evidence="1 2" key="1">
    <citation type="submission" date="2024-06" db="EMBL/GenBank/DDBJ databases">
        <authorList>
            <person name="Kaempfer P."/>
            <person name="Viver T."/>
        </authorList>
    </citation>
    <scope>NUCLEOTIDE SEQUENCE [LARGE SCALE GENOMIC DNA]</scope>
    <source>
        <strain evidence="1 2">ST-37</strain>
    </source>
</reference>
<evidence type="ECO:0000313" key="1">
    <source>
        <dbReference type="EMBL" id="MFL9832561.1"/>
    </source>
</evidence>
<organism evidence="1 2">
    <name type="scientific">Chryseobacterium terrae</name>
    <dbReference type="NCBI Taxonomy" id="3163299"/>
    <lineage>
        <taxon>Bacteria</taxon>
        <taxon>Pseudomonadati</taxon>
        <taxon>Bacteroidota</taxon>
        <taxon>Flavobacteriia</taxon>
        <taxon>Flavobacteriales</taxon>
        <taxon>Weeksellaceae</taxon>
        <taxon>Chryseobacterium group</taxon>
        <taxon>Chryseobacterium</taxon>
    </lineage>
</organism>
<sequence>MKINQFLKINAVAIAAVMFTGSIMSFKIAEKKAESTQYYYNSNSVATGAFSQESNWAEGSGSSCVMLGNKPCTITVPEGQDLIDVIGGLTNDQVLAIHPSERRQ</sequence>
<evidence type="ECO:0000313" key="2">
    <source>
        <dbReference type="Proteomes" id="UP001629058"/>
    </source>
</evidence>
<dbReference type="RefSeq" id="WP_408086581.1">
    <property type="nucleotide sequence ID" value="NZ_JBELPY010000001.1"/>
</dbReference>
<proteinExistence type="predicted"/>
<protein>
    <submittedName>
        <fullName evidence="1">Uncharacterized protein</fullName>
    </submittedName>
</protein>
<name>A0ABW8XZK2_9FLAO</name>
<keyword evidence="2" id="KW-1185">Reference proteome</keyword>
<dbReference type="EMBL" id="JBELPY010000001">
    <property type="protein sequence ID" value="MFL9832561.1"/>
    <property type="molecule type" value="Genomic_DNA"/>
</dbReference>
<comment type="caution">
    <text evidence="1">The sequence shown here is derived from an EMBL/GenBank/DDBJ whole genome shotgun (WGS) entry which is preliminary data.</text>
</comment>
<gene>
    <name evidence="1" type="ORF">ABS765_00800</name>
</gene>